<feature type="compositionally biased region" description="Polar residues" evidence="1">
    <location>
        <begin position="262"/>
        <end position="288"/>
    </location>
</feature>
<feature type="region of interest" description="Disordered" evidence="1">
    <location>
        <begin position="257"/>
        <end position="341"/>
    </location>
</feature>
<protein>
    <submittedName>
        <fullName evidence="2">Uncharacterized protein</fullName>
    </submittedName>
</protein>
<proteinExistence type="predicted"/>
<keyword evidence="3" id="KW-1185">Reference proteome</keyword>
<reference evidence="2" key="1">
    <citation type="journal article" date="2020" name="Stud. Mycol.">
        <title>101 Dothideomycetes genomes: a test case for predicting lifestyles and emergence of pathogens.</title>
        <authorList>
            <person name="Haridas S."/>
            <person name="Albert R."/>
            <person name="Binder M."/>
            <person name="Bloem J."/>
            <person name="Labutti K."/>
            <person name="Salamov A."/>
            <person name="Andreopoulos B."/>
            <person name="Baker S."/>
            <person name="Barry K."/>
            <person name="Bills G."/>
            <person name="Bluhm B."/>
            <person name="Cannon C."/>
            <person name="Castanera R."/>
            <person name="Culley D."/>
            <person name="Daum C."/>
            <person name="Ezra D."/>
            <person name="Gonzalez J."/>
            <person name="Henrissat B."/>
            <person name="Kuo A."/>
            <person name="Liang C."/>
            <person name="Lipzen A."/>
            <person name="Lutzoni F."/>
            <person name="Magnuson J."/>
            <person name="Mondo S."/>
            <person name="Nolan M."/>
            <person name="Ohm R."/>
            <person name="Pangilinan J."/>
            <person name="Park H.-J."/>
            <person name="Ramirez L."/>
            <person name="Alfaro M."/>
            <person name="Sun H."/>
            <person name="Tritt A."/>
            <person name="Yoshinaga Y."/>
            <person name="Zwiers L.-H."/>
            <person name="Turgeon B."/>
            <person name="Goodwin S."/>
            <person name="Spatafora J."/>
            <person name="Crous P."/>
            <person name="Grigoriev I."/>
        </authorList>
    </citation>
    <scope>NUCLEOTIDE SEQUENCE</scope>
    <source>
        <strain evidence="2">CBS 133067</strain>
    </source>
</reference>
<name>A0A9P4M8C3_9PEZI</name>
<sequence>MFRRPALRSLAAPLSHRPISLPLQTPPHRFPWQSAVRSREIARNATSVTVQRVRFQRPRFFTWRRLLKFTGYTVPIIVFLWWEFDISVEWEDEDEEEEEEDEEEELSLDNVIFIPMSWPTKMPREYYRGSDPEWQAFKAFSSDRKRQMAVQKQLVGHVRNVISRHKNFARDLGRVDPSKGRVMLNIYFPDGPPQLYEIQGLLLTDNTIAWAAKSMPQDEYLRHRNAIWPATAFWSVYSSSKYLFETQWKKAKETFGFGGTGKSDSPFSSLSSQGQQSMRGLSTQSDQQPPKIGPLPPVQPDANERGGEVDGAEVKSKSPSPPKLPSRLPPDNSAGAVGPKAKRPDTFLVFMNSFMKNYQQATFPVEPPRGSVRVQGQIEVRGQKGEVTANVTACYDLAENKYVVTVINVGKVRPWVQHPKGGP</sequence>
<feature type="compositionally biased region" description="Pro residues" evidence="1">
    <location>
        <begin position="319"/>
        <end position="328"/>
    </location>
</feature>
<accession>A0A9P4M8C3</accession>
<evidence type="ECO:0000256" key="1">
    <source>
        <dbReference type="SAM" id="MobiDB-lite"/>
    </source>
</evidence>
<organism evidence="2 3">
    <name type="scientific">Rhizodiscina lignyota</name>
    <dbReference type="NCBI Taxonomy" id="1504668"/>
    <lineage>
        <taxon>Eukaryota</taxon>
        <taxon>Fungi</taxon>
        <taxon>Dikarya</taxon>
        <taxon>Ascomycota</taxon>
        <taxon>Pezizomycotina</taxon>
        <taxon>Dothideomycetes</taxon>
        <taxon>Pleosporomycetidae</taxon>
        <taxon>Aulographales</taxon>
        <taxon>Rhizodiscinaceae</taxon>
        <taxon>Rhizodiscina</taxon>
    </lineage>
</organism>
<dbReference type="EMBL" id="ML978129">
    <property type="protein sequence ID" value="KAF2096669.1"/>
    <property type="molecule type" value="Genomic_DNA"/>
</dbReference>
<evidence type="ECO:0000313" key="3">
    <source>
        <dbReference type="Proteomes" id="UP000799772"/>
    </source>
</evidence>
<feature type="compositionally biased region" description="Basic and acidic residues" evidence="1">
    <location>
        <begin position="302"/>
        <end position="316"/>
    </location>
</feature>
<dbReference type="AlphaFoldDB" id="A0A9P4M8C3"/>
<gene>
    <name evidence="2" type="ORF">NA57DRAFT_58569</name>
</gene>
<dbReference type="Proteomes" id="UP000799772">
    <property type="component" value="Unassembled WGS sequence"/>
</dbReference>
<evidence type="ECO:0000313" key="2">
    <source>
        <dbReference type="EMBL" id="KAF2096669.1"/>
    </source>
</evidence>
<comment type="caution">
    <text evidence="2">The sequence shown here is derived from an EMBL/GenBank/DDBJ whole genome shotgun (WGS) entry which is preliminary data.</text>
</comment>
<dbReference type="OrthoDB" id="5316527at2759"/>